<feature type="transmembrane region" description="Helical" evidence="2">
    <location>
        <begin position="183"/>
        <end position="199"/>
    </location>
</feature>
<feature type="transmembrane region" description="Helical" evidence="2">
    <location>
        <begin position="317"/>
        <end position="334"/>
    </location>
</feature>
<feature type="compositionally biased region" description="Basic residues" evidence="1">
    <location>
        <begin position="629"/>
        <end position="638"/>
    </location>
</feature>
<organism evidence="3 4">
    <name type="scientific">Mycobacterium europaeum</name>
    <dbReference type="NCBI Taxonomy" id="761804"/>
    <lineage>
        <taxon>Bacteria</taxon>
        <taxon>Bacillati</taxon>
        <taxon>Actinomycetota</taxon>
        <taxon>Actinomycetes</taxon>
        <taxon>Mycobacteriales</taxon>
        <taxon>Mycobacteriaceae</taxon>
        <taxon>Mycobacterium</taxon>
        <taxon>Mycobacterium simiae complex</taxon>
    </lineage>
</organism>
<evidence type="ECO:0000256" key="1">
    <source>
        <dbReference type="SAM" id="MobiDB-lite"/>
    </source>
</evidence>
<feature type="transmembrane region" description="Helical" evidence="2">
    <location>
        <begin position="41"/>
        <end position="62"/>
    </location>
</feature>
<feature type="transmembrane region" description="Helical" evidence="2">
    <location>
        <begin position="371"/>
        <end position="391"/>
    </location>
</feature>
<dbReference type="EMBL" id="CTEC01000002">
    <property type="protein sequence ID" value="CQD22604.1"/>
    <property type="molecule type" value="Genomic_DNA"/>
</dbReference>
<dbReference type="GO" id="GO:0016740">
    <property type="term" value="F:transferase activity"/>
    <property type="evidence" value="ECO:0007669"/>
    <property type="project" value="UniProtKB-KW"/>
</dbReference>
<name>A0A0U1DTJ1_9MYCO</name>
<keyword evidence="2" id="KW-0472">Membrane</keyword>
<accession>A0A0U1DTJ1</accession>
<keyword evidence="2" id="KW-0812">Transmembrane</keyword>
<feature type="transmembrane region" description="Helical" evidence="2">
    <location>
        <begin position="211"/>
        <end position="237"/>
    </location>
</feature>
<keyword evidence="2" id="KW-1133">Transmembrane helix</keyword>
<evidence type="ECO:0000256" key="2">
    <source>
        <dbReference type="SAM" id="Phobius"/>
    </source>
</evidence>
<dbReference type="Pfam" id="PF12077">
    <property type="entry name" value="DUF3556"/>
    <property type="match status" value="1"/>
</dbReference>
<reference evidence="4" key="1">
    <citation type="submission" date="2015-03" db="EMBL/GenBank/DDBJ databases">
        <authorList>
            <person name="Urmite Genomes"/>
        </authorList>
    </citation>
    <scope>NUCLEOTIDE SEQUENCE [LARGE SCALE GENOMIC DNA]</scope>
    <source>
        <strain evidence="4">CSUR P1344</strain>
    </source>
</reference>
<evidence type="ECO:0000313" key="4">
    <source>
        <dbReference type="Proteomes" id="UP000199601"/>
    </source>
</evidence>
<keyword evidence="3" id="KW-0808">Transferase</keyword>
<protein>
    <submittedName>
        <fullName evidence="3">Amidotransferase</fullName>
    </submittedName>
</protein>
<keyword evidence="4" id="KW-1185">Reference proteome</keyword>
<dbReference type="InterPro" id="IPR021941">
    <property type="entry name" value="DUF3556_TM"/>
</dbReference>
<dbReference type="AlphaFoldDB" id="A0A0U1DTJ1"/>
<evidence type="ECO:0000313" key="3">
    <source>
        <dbReference type="EMBL" id="CQD22604.1"/>
    </source>
</evidence>
<feature type="transmembrane region" description="Helical" evidence="2">
    <location>
        <begin position="291"/>
        <end position="311"/>
    </location>
</feature>
<feature type="transmembrane region" description="Helical" evidence="2">
    <location>
        <begin position="144"/>
        <end position="163"/>
    </location>
</feature>
<proteinExistence type="predicted"/>
<sequence>MGFMTPDIPDVDPRSWPGLPRSTRRQIMTRHWVEHGFGSPYAVYLFYIVKIAVYVAGAAAIISLTPGLGGLGRIGDWWTQPIVYQKVVIFTLLFEILGLGCGSGPLTARFWPLFGGFLYWLRPNTIRLPPWPDKVPLTGGDNRTVVDVVLYLVVLVSGAWALLSPGRGGPVTAGGDVGLIDPVLVVPTIAALALLGLRDKTVFLAARGEHYGLTLLVFFFPFTDQIAAFKIIMLALWWGAATSKLNHHFPYVVAVMMSNSPVLRSRAFNWFKRRLYLDPVNDLRPSWIPKVMAHVGGTTAEFLVPLVLVFFADGHKWAWFLIGFMVLFHLNITSTIPMGVPLEWNVFFLFSLFYLFGHYAGVTATGLSSPLLLVILIAALAVVPIVGNLFPKQVSFLPAMRYYAGNWATSLWCLRDGAEDKIDANITKASALVPKQLARLYDPNTAEMMIDKLMGWRSMHTHGRTLNGLVARALDGRDEADYKLRDGEIIAGPLIGWNFGEGHLHNEQLLAAVQRRCQFDEGDVRVIILESQPIHVQRQEYRIVDAKTGLIEEGYVDVESMLARQPWPEPGDEYPVHVLDGGDPPRPASPRSRSPRLDGADPPRPASPRSRSPRLDGADPPRPASPRSRSPRTRRSAR</sequence>
<feature type="transmembrane region" description="Helical" evidence="2">
    <location>
        <begin position="346"/>
        <end position="365"/>
    </location>
</feature>
<dbReference type="Proteomes" id="UP000199601">
    <property type="component" value="Unassembled WGS sequence"/>
</dbReference>
<gene>
    <name evidence="3" type="ORF">BN000_05663</name>
</gene>
<feature type="region of interest" description="Disordered" evidence="1">
    <location>
        <begin position="566"/>
        <end position="638"/>
    </location>
</feature>